<dbReference type="RefSeq" id="WP_091732338.1">
    <property type="nucleotide sequence ID" value="NZ_LT629757.1"/>
</dbReference>
<feature type="compositionally biased region" description="Pro residues" evidence="1">
    <location>
        <begin position="95"/>
        <end position="105"/>
    </location>
</feature>
<keyword evidence="2" id="KW-1133">Transmembrane helix</keyword>
<organism evidence="3 4">
    <name type="scientific">Nocardioides scoriae</name>
    <dbReference type="NCBI Taxonomy" id="642780"/>
    <lineage>
        <taxon>Bacteria</taxon>
        <taxon>Bacillati</taxon>
        <taxon>Actinomycetota</taxon>
        <taxon>Actinomycetes</taxon>
        <taxon>Propionibacteriales</taxon>
        <taxon>Nocardioidaceae</taxon>
        <taxon>Nocardioides</taxon>
    </lineage>
</organism>
<evidence type="ECO:0000256" key="1">
    <source>
        <dbReference type="SAM" id="MobiDB-lite"/>
    </source>
</evidence>
<reference evidence="4" key="1">
    <citation type="submission" date="2016-10" db="EMBL/GenBank/DDBJ databases">
        <authorList>
            <person name="Varghese N."/>
            <person name="Submissions S."/>
        </authorList>
    </citation>
    <scope>NUCLEOTIDE SEQUENCE [LARGE SCALE GENOMIC DNA]</scope>
    <source>
        <strain evidence="4">DSM 22127</strain>
    </source>
</reference>
<keyword evidence="2" id="KW-0472">Membrane</keyword>
<evidence type="ECO:0000313" key="4">
    <source>
        <dbReference type="Proteomes" id="UP000198859"/>
    </source>
</evidence>
<proteinExistence type="predicted"/>
<protein>
    <submittedName>
        <fullName evidence="3">Uncharacterized protein</fullName>
    </submittedName>
</protein>
<keyword evidence="4" id="KW-1185">Reference proteome</keyword>
<dbReference type="Proteomes" id="UP000198859">
    <property type="component" value="Chromosome I"/>
</dbReference>
<dbReference type="OrthoDB" id="9850588at2"/>
<accession>A0A1H1XJL1</accession>
<feature type="region of interest" description="Disordered" evidence="1">
    <location>
        <begin position="94"/>
        <end position="130"/>
    </location>
</feature>
<dbReference type="STRING" id="642780.SAMN04488570_3506"/>
<evidence type="ECO:0000256" key="2">
    <source>
        <dbReference type="SAM" id="Phobius"/>
    </source>
</evidence>
<feature type="compositionally biased region" description="Low complexity" evidence="1">
    <location>
        <begin position="106"/>
        <end position="119"/>
    </location>
</feature>
<sequence length="163" mass="16521">MSEAPRTSRSSDRPGGRSSGPSRRGHDVHQTHFFDAATLRAGAVVVDHVTGEQVGTVDAVGRHVFEGYGAPGRRGGPAGDLVVEVRELDPVVPVRLPPSAAPTPEPAAAASTPGAPPATEGDDDGTEPPRVEKAAVAQGVAIAVLAPVLALALLVLVLVLVLS</sequence>
<gene>
    <name evidence="3" type="ORF">SAMN04488570_3506</name>
</gene>
<keyword evidence="2" id="KW-0812">Transmembrane</keyword>
<feature type="region of interest" description="Disordered" evidence="1">
    <location>
        <begin position="1"/>
        <end position="27"/>
    </location>
</feature>
<dbReference type="AlphaFoldDB" id="A0A1H1XJL1"/>
<feature type="transmembrane region" description="Helical" evidence="2">
    <location>
        <begin position="140"/>
        <end position="162"/>
    </location>
</feature>
<name>A0A1H1XJL1_9ACTN</name>
<evidence type="ECO:0000313" key="3">
    <source>
        <dbReference type="EMBL" id="SDT09333.1"/>
    </source>
</evidence>
<dbReference type="EMBL" id="LT629757">
    <property type="protein sequence ID" value="SDT09333.1"/>
    <property type="molecule type" value="Genomic_DNA"/>
</dbReference>